<accession>A0A081K9H6</accession>
<comment type="caution">
    <text evidence="2">The sequence shown here is derived from an EMBL/GenBank/DDBJ whole genome shotgun (WGS) entry which is preliminary data.</text>
</comment>
<reference evidence="2 3" key="1">
    <citation type="submission" date="2014-06" db="EMBL/GenBank/DDBJ databases">
        <title>Whole Genome Sequences of Three Symbiotic Endozoicomonas Bacteria.</title>
        <authorList>
            <person name="Neave M.J."/>
            <person name="Apprill A."/>
            <person name="Voolstra C.R."/>
        </authorList>
    </citation>
    <scope>NUCLEOTIDE SEQUENCE [LARGE SCALE GENOMIC DNA]</scope>
    <source>
        <strain evidence="2 3">DSM 22380</strain>
    </source>
</reference>
<proteinExistence type="predicted"/>
<evidence type="ECO:0000313" key="2">
    <source>
        <dbReference type="EMBL" id="KEI70802.1"/>
    </source>
</evidence>
<evidence type="ECO:0000256" key="1">
    <source>
        <dbReference type="SAM" id="MobiDB-lite"/>
    </source>
</evidence>
<dbReference type="RefSeq" id="WP_020580582.1">
    <property type="nucleotide sequence ID" value="NZ_JOJP01000001.1"/>
</dbReference>
<dbReference type="EMBL" id="JOJP01000001">
    <property type="protein sequence ID" value="KEI70802.1"/>
    <property type="molecule type" value="Genomic_DNA"/>
</dbReference>
<organism evidence="2 3">
    <name type="scientific">Endozoicomonas elysicola</name>
    <dbReference type="NCBI Taxonomy" id="305900"/>
    <lineage>
        <taxon>Bacteria</taxon>
        <taxon>Pseudomonadati</taxon>
        <taxon>Pseudomonadota</taxon>
        <taxon>Gammaproteobacteria</taxon>
        <taxon>Oceanospirillales</taxon>
        <taxon>Endozoicomonadaceae</taxon>
        <taxon>Endozoicomonas</taxon>
    </lineage>
</organism>
<sequence>MTTPVASQPASNAVVTNTQQQGHAQDNSTSKGILLGLGIAFGLSVKPFLTLGACYIAYASTNQNHQDWLYDSCSSLAVSSGRKISAVASDAVNAFYEKGCALASASSSAASSAAYAAYDKSCSLISSGGSAVYQSASRTVTGLTALAKSIEYSPLMTGNSELPTNVKPKVKTD</sequence>
<dbReference type="Proteomes" id="UP000027997">
    <property type="component" value="Unassembled WGS sequence"/>
</dbReference>
<protein>
    <submittedName>
        <fullName evidence="2">Uncharacterized protein</fullName>
    </submittedName>
</protein>
<gene>
    <name evidence="2" type="ORF">GV64_08620</name>
</gene>
<name>A0A081K9H6_9GAMM</name>
<dbReference type="AlphaFoldDB" id="A0A081K9H6"/>
<evidence type="ECO:0000313" key="3">
    <source>
        <dbReference type="Proteomes" id="UP000027997"/>
    </source>
</evidence>
<feature type="region of interest" description="Disordered" evidence="1">
    <location>
        <begin position="1"/>
        <end position="26"/>
    </location>
</feature>
<keyword evidence="3" id="KW-1185">Reference proteome</keyword>